<keyword evidence="1" id="KW-0472">Membrane</keyword>
<gene>
    <name evidence="3" type="ORF">DSM101010T_31450</name>
</gene>
<dbReference type="Pfam" id="PF02470">
    <property type="entry name" value="MlaD"/>
    <property type="match status" value="1"/>
</dbReference>
<keyword evidence="1" id="KW-0812">Transmembrane</keyword>
<dbReference type="AlphaFoldDB" id="A0A7J0BM76"/>
<sequence length="319" mass="34728">MLNQAAGKREMARAGVTVVTGLIILGLFIIAFGGHRFWEKLDHYVIRFNGVKNLDVGRPVKYAGINVGRVLEIDVDKDDPGLVLVVIGLKDGFTVYDGTMASISQKGIVGDNFVLLNLSRKAGPALPPGSEIPQEPTPDIMEVAASMATMAAKLEPKISEIADSLRELLNTDNRKQVQSILVEMNGLLKDAHGMIGGLNSDFKGVAHDARDGIRETRQMVSETRQNLNAAINNLNAAITGVHGDTATTLKVLRTQVEAVGASVTGLSGQLQKDLDYDQRVVEEILDNTAELTHNLKVLTQSLKERPWQVIYPPDDRMKE</sequence>
<protein>
    <recommendedName>
        <fullName evidence="2">Mce/MlaD domain-containing protein</fullName>
    </recommendedName>
</protein>
<evidence type="ECO:0000256" key="1">
    <source>
        <dbReference type="SAM" id="Phobius"/>
    </source>
</evidence>
<dbReference type="PANTHER" id="PTHR33371:SF4">
    <property type="entry name" value="INTERMEMBRANE PHOSPHOLIPID TRANSPORT SYSTEM BINDING PROTEIN MLAD"/>
    <property type="match status" value="1"/>
</dbReference>
<evidence type="ECO:0000313" key="4">
    <source>
        <dbReference type="Proteomes" id="UP000503840"/>
    </source>
</evidence>
<name>A0A7J0BM76_9BACT</name>
<dbReference type="EMBL" id="BLVO01000016">
    <property type="protein sequence ID" value="GFM34780.1"/>
    <property type="molecule type" value="Genomic_DNA"/>
</dbReference>
<accession>A0A7J0BM76</accession>
<keyword evidence="4" id="KW-1185">Reference proteome</keyword>
<evidence type="ECO:0000259" key="2">
    <source>
        <dbReference type="Pfam" id="PF02470"/>
    </source>
</evidence>
<dbReference type="InterPro" id="IPR052336">
    <property type="entry name" value="MlaD_Phospholipid_Transporter"/>
</dbReference>
<evidence type="ECO:0000313" key="3">
    <source>
        <dbReference type="EMBL" id="GFM34780.1"/>
    </source>
</evidence>
<dbReference type="InterPro" id="IPR003399">
    <property type="entry name" value="Mce/MlaD"/>
</dbReference>
<organism evidence="3 4">
    <name type="scientific">Desulfovibrio subterraneus</name>
    <dbReference type="NCBI Taxonomy" id="2718620"/>
    <lineage>
        <taxon>Bacteria</taxon>
        <taxon>Pseudomonadati</taxon>
        <taxon>Thermodesulfobacteriota</taxon>
        <taxon>Desulfovibrionia</taxon>
        <taxon>Desulfovibrionales</taxon>
        <taxon>Desulfovibrionaceae</taxon>
        <taxon>Desulfovibrio</taxon>
    </lineage>
</organism>
<dbReference type="PANTHER" id="PTHR33371">
    <property type="entry name" value="INTERMEMBRANE PHOSPHOLIPID TRANSPORT SYSTEM BINDING PROTEIN MLAD-RELATED"/>
    <property type="match status" value="1"/>
</dbReference>
<comment type="caution">
    <text evidence="3">The sequence shown here is derived from an EMBL/GenBank/DDBJ whole genome shotgun (WGS) entry which is preliminary data.</text>
</comment>
<reference evidence="3 4" key="1">
    <citation type="submission" date="2020-05" db="EMBL/GenBank/DDBJ databases">
        <title>Draft genome sequence of Desulfovibrio sp. strain HN2T.</title>
        <authorList>
            <person name="Ueno A."/>
            <person name="Tamazawa S."/>
            <person name="Tamamura S."/>
            <person name="Murakami T."/>
            <person name="Kiyama T."/>
            <person name="Inomata H."/>
            <person name="Amano Y."/>
            <person name="Miyakawa K."/>
            <person name="Tamaki H."/>
            <person name="Naganuma T."/>
            <person name="Kaneko K."/>
        </authorList>
    </citation>
    <scope>NUCLEOTIDE SEQUENCE [LARGE SCALE GENOMIC DNA]</scope>
    <source>
        <strain evidence="3 4">HN2</strain>
    </source>
</reference>
<dbReference type="Proteomes" id="UP000503840">
    <property type="component" value="Unassembled WGS sequence"/>
</dbReference>
<dbReference type="RefSeq" id="WP_174406439.1">
    <property type="nucleotide sequence ID" value="NZ_BLVO01000016.1"/>
</dbReference>
<proteinExistence type="predicted"/>
<feature type="transmembrane region" description="Helical" evidence="1">
    <location>
        <begin position="12"/>
        <end position="38"/>
    </location>
</feature>
<feature type="domain" description="Mce/MlaD" evidence="2">
    <location>
        <begin position="43"/>
        <end position="116"/>
    </location>
</feature>
<keyword evidence="1" id="KW-1133">Transmembrane helix</keyword>